<sequence>MKIHWTTGTYDYLKKLADRHREEKTVLMESAENALLLHETEGKSFFQYPRSYEVVASFNPFPDEGVVVMHHIYVQEESKPVLEYESQRLAAEMEGAQGLKAVRFLKPVKNEPYLFLSCWDRESSCERWEQSKTFSAWREKVKGMEKTGHFFPKSDYKAVYYIVKEEERARE</sequence>
<dbReference type="SUPFAM" id="SSF54909">
    <property type="entry name" value="Dimeric alpha+beta barrel"/>
    <property type="match status" value="1"/>
</dbReference>
<name>A0A150LYG6_9BACI</name>
<dbReference type="STRING" id="301148.B4135_2549"/>
<accession>A0A150LYG6</accession>
<proteinExistence type="predicted"/>
<evidence type="ECO:0000313" key="2">
    <source>
        <dbReference type="EMBL" id="KYD17337.1"/>
    </source>
</evidence>
<dbReference type="AlphaFoldDB" id="A0A150LYG6"/>
<dbReference type="InterPro" id="IPR007138">
    <property type="entry name" value="ABM_dom"/>
</dbReference>
<dbReference type="EMBL" id="LQYT01000057">
    <property type="protein sequence ID" value="KYD17337.1"/>
    <property type="molecule type" value="Genomic_DNA"/>
</dbReference>
<evidence type="ECO:0000313" key="3">
    <source>
        <dbReference type="Proteomes" id="UP000075683"/>
    </source>
</evidence>
<organism evidence="2 3">
    <name type="scientific">Caldibacillus debilis</name>
    <dbReference type="NCBI Taxonomy" id="301148"/>
    <lineage>
        <taxon>Bacteria</taxon>
        <taxon>Bacillati</taxon>
        <taxon>Bacillota</taxon>
        <taxon>Bacilli</taxon>
        <taxon>Bacillales</taxon>
        <taxon>Bacillaceae</taxon>
        <taxon>Caldibacillus</taxon>
    </lineage>
</organism>
<dbReference type="PANTHER" id="PTHR34474">
    <property type="entry name" value="SIGNAL TRANSDUCTION PROTEIN TRAP"/>
    <property type="match status" value="1"/>
</dbReference>
<protein>
    <recommendedName>
        <fullName evidence="1">ABM domain-containing protein</fullName>
    </recommendedName>
</protein>
<dbReference type="InterPro" id="IPR011008">
    <property type="entry name" value="Dimeric_a/b-barrel"/>
</dbReference>
<dbReference type="PANTHER" id="PTHR34474:SF2">
    <property type="entry name" value="SIGNAL TRANSDUCTION PROTEIN TRAP"/>
    <property type="match status" value="1"/>
</dbReference>
<reference evidence="2 3" key="1">
    <citation type="submission" date="2016-01" db="EMBL/GenBank/DDBJ databases">
        <title>Draft Genome Sequences of Seven Thermophilic Sporeformers Isolated from Foods.</title>
        <authorList>
            <person name="Berendsen E.M."/>
            <person name="Wells-Bennik M.H."/>
            <person name="Krawcyk A.O."/>
            <person name="De Jong A."/>
            <person name="Holsappel S."/>
            <person name="Eijlander R.T."/>
            <person name="Kuipers O.P."/>
        </authorList>
    </citation>
    <scope>NUCLEOTIDE SEQUENCE [LARGE SCALE GENOMIC DNA]</scope>
    <source>
        <strain evidence="2 3">B4135</strain>
    </source>
</reference>
<dbReference type="RefSeq" id="WP_061569200.1">
    <property type="nucleotide sequence ID" value="NZ_LQYT01000057.1"/>
</dbReference>
<dbReference type="OrthoDB" id="2352283at2"/>
<dbReference type="InterPro" id="IPR050404">
    <property type="entry name" value="Heme-degrading_MO"/>
</dbReference>
<evidence type="ECO:0000259" key="1">
    <source>
        <dbReference type="Pfam" id="PF03992"/>
    </source>
</evidence>
<dbReference type="Proteomes" id="UP000075683">
    <property type="component" value="Unassembled WGS sequence"/>
</dbReference>
<comment type="caution">
    <text evidence="2">The sequence shown here is derived from an EMBL/GenBank/DDBJ whole genome shotgun (WGS) entry which is preliminary data.</text>
</comment>
<gene>
    <name evidence="2" type="ORF">B4135_2549</name>
</gene>
<feature type="domain" description="ABM" evidence="1">
    <location>
        <begin position="66"/>
        <end position="140"/>
    </location>
</feature>
<dbReference type="Gene3D" id="3.30.70.100">
    <property type="match status" value="1"/>
</dbReference>
<dbReference type="Pfam" id="PF03992">
    <property type="entry name" value="ABM"/>
    <property type="match status" value="1"/>
</dbReference>